<sequence length="299" mass="34130">MSVKRFFQHRRYSRNSTEIYFLHNFTSSDSHSKPSNPSNHYRHRNHGHNRYVHFLNSLLPSKLQLVIPHSVSFYRSFSTRDSRIGDISDSVVTQYENAELLICENVGGSIEESILPVRALISLLDGCHDLTGFPWWIIIASSTVAMRLTLFPFVILQLHKLKRIGELFPKLPPPLPPPMSGRSLRGQLKIFFKEKRAAGCPSFFWYFASLTVQVPCFLLWITTIRRMSLDHHEGFECGGTLWFQNLTEFPSGVLGPVFPLLIAGLHYVNVQVDLPAICIQLTYKTCSVKFDLAKCGVEC</sequence>
<dbReference type="PANTHER" id="PTHR12428:SF65">
    <property type="entry name" value="CYTOCHROME C OXIDASE ASSEMBLY PROTEIN COX18, MITOCHONDRIAL"/>
    <property type="match status" value="1"/>
</dbReference>
<evidence type="ECO:0000256" key="5">
    <source>
        <dbReference type="ARBA" id="ARBA00023136"/>
    </source>
</evidence>
<evidence type="ECO:0000313" key="7">
    <source>
        <dbReference type="EMBL" id="MCD7473042.1"/>
    </source>
</evidence>
<keyword evidence="4 6" id="KW-1133">Transmembrane helix</keyword>
<comment type="subcellular location">
    <subcellularLocation>
        <location evidence="1">Membrane</location>
        <topology evidence="1">Multi-pass membrane protein</topology>
    </subcellularLocation>
</comment>
<name>A0ABS8TR49_DATST</name>
<gene>
    <name evidence="7" type="primary">COX18</name>
    <name evidence="7" type="ORF">HAX54_014620</name>
</gene>
<dbReference type="EMBL" id="JACEIK010001910">
    <property type="protein sequence ID" value="MCD7473042.1"/>
    <property type="molecule type" value="Genomic_DNA"/>
</dbReference>
<evidence type="ECO:0000256" key="1">
    <source>
        <dbReference type="ARBA" id="ARBA00004141"/>
    </source>
</evidence>
<reference evidence="7 8" key="1">
    <citation type="journal article" date="2021" name="BMC Genomics">
        <title>Datura genome reveals duplications of psychoactive alkaloid biosynthetic genes and high mutation rate following tissue culture.</title>
        <authorList>
            <person name="Rajewski A."/>
            <person name="Carter-House D."/>
            <person name="Stajich J."/>
            <person name="Litt A."/>
        </authorList>
    </citation>
    <scope>NUCLEOTIDE SEQUENCE [LARGE SCALE GENOMIC DNA]</scope>
    <source>
        <strain evidence="7">AR-01</strain>
    </source>
</reference>
<protein>
    <submittedName>
        <fullName evidence="7">Cytochrome c oxidase assembly protein cox18, mitochondrial</fullName>
    </submittedName>
</protein>
<keyword evidence="8" id="KW-1185">Reference proteome</keyword>
<dbReference type="InterPro" id="IPR001708">
    <property type="entry name" value="YidC/ALB3/OXA1/COX18"/>
</dbReference>
<dbReference type="PANTHER" id="PTHR12428">
    <property type="entry name" value="OXA1"/>
    <property type="match status" value="1"/>
</dbReference>
<evidence type="ECO:0000256" key="3">
    <source>
        <dbReference type="ARBA" id="ARBA00022692"/>
    </source>
</evidence>
<keyword evidence="3 6" id="KW-0812">Transmembrane</keyword>
<accession>A0ABS8TR49</accession>
<feature type="transmembrane region" description="Helical" evidence="6">
    <location>
        <begin position="133"/>
        <end position="156"/>
    </location>
</feature>
<proteinExistence type="inferred from homology"/>
<comment type="similarity">
    <text evidence="2">Belongs to the OXA1/ALB3/YidC (TC 2.A.9.2) family.</text>
</comment>
<evidence type="ECO:0000256" key="6">
    <source>
        <dbReference type="SAM" id="Phobius"/>
    </source>
</evidence>
<organism evidence="7 8">
    <name type="scientific">Datura stramonium</name>
    <name type="common">Jimsonweed</name>
    <name type="synonym">Common thornapple</name>
    <dbReference type="NCBI Taxonomy" id="4076"/>
    <lineage>
        <taxon>Eukaryota</taxon>
        <taxon>Viridiplantae</taxon>
        <taxon>Streptophyta</taxon>
        <taxon>Embryophyta</taxon>
        <taxon>Tracheophyta</taxon>
        <taxon>Spermatophyta</taxon>
        <taxon>Magnoliopsida</taxon>
        <taxon>eudicotyledons</taxon>
        <taxon>Gunneridae</taxon>
        <taxon>Pentapetalae</taxon>
        <taxon>asterids</taxon>
        <taxon>lamiids</taxon>
        <taxon>Solanales</taxon>
        <taxon>Solanaceae</taxon>
        <taxon>Solanoideae</taxon>
        <taxon>Datureae</taxon>
        <taxon>Datura</taxon>
    </lineage>
</organism>
<dbReference type="Proteomes" id="UP000823775">
    <property type="component" value="Unassembled WGS sequence"/>
</dbReference>
<evidence type="ECO:0000256" key="2">
    <source>
        <dbReference type="ARBA" id="ARBA00010583"/>
    </source>
</evidence>
<evidence type="ECO:0000256" key="4">
    <source>
        <dbReference type="ARBA" id="ARBA00022989"/>
    </source>
</evidence>
<keyword evidence="5 6" id="KW-0472">Membrane</keyword>
<feature type="transmembrane region" description="Helical" evidence="6">
    <location>
        <begin position="203"/>
        <end position="221"/>
    </location>
</feature>
<comment type="caution">
    <text evidence="7">The sequence shown here is derived from an EMBL/GenBank/DDBJ whole genome shotgun (WGS) entry which is preliminary data.</text>
</comment>
<evidence type="ECO:0000313" key="8">
    <source>
        <dbReference type="Proteomes" id="UP000823775"/>
    </source>
</evidence>